<evidence type="ECO:0000313" key="10">
    <source>
        <dbReference type="Proteomes" id="UP000253729"/>
    </source>
</evidence>
<keyword evidence="2 6" id="KW-0560">Oxidoreductase</keyword>
<dbReference type="InterPro" id="IPR016163">
    <property type="entry name" value="Ald_DH_C"/>
</dbReference>
<gene>
    <name evidence="9" type="ORF">BDQ94DRAFT_156910</name>
</gene>
<name>A0A3F3QH46_9EURO</name>
<dbReference type="PROSITE" id="PS00070">
    <property type="entry name" value="ALDEHYDE_DEHYDR_CYS"/>
    <property type="match status" value="1"/>
</dbReference>
<proteinExistence type="inferred from homology"/>
<keyword evidence="10" id="KW-1185">Reference proteome</keyword>
<protein>
    <recommendedName>
        <fullName evidence="3">aldehyde dehydrogenase (NAD(+))</fullName>
        <ecNumber evidence="3">1.2.1.3</ecNumber>
    </recommendedName>
</protein>
<feature type="domain" description="Glutamine amidotransferase" evidence="7">
    <location>
        <begin position="53"/>
        <end position="197"/>
    </location>
</feature>
<dbReference type="STRING" id="1341132.A0A3F3QH46"/>
<dbReference type="GeneID" id="38137031"/>
<dbReference type="InterPro" id="IPR017926">
    <property type="entry name" value="GATASE"/>
</dbReference>
<reference evidence="9 10" key="1">
    <citation type="submission" date="2018-07" db="EMBL/GenBank/DDBJ databases">
        <title>The genomes of Aspergillus section Nigri reveals drivers in fungal speciation.</title>
        <authorList>
            <consortium name="DOE Joint Genome Institute"/>
            <person name="Vesth T.C."/>
            <person name="Nybo J."/>
            <person name="Theobald S."/>
            <person name="Brandl J."/>
            <person name="Frisvad J.C."/>
            <person name="Nielsen K.F."/>
            <person name="Lyhne E.K."/>
            <person name="Kogle M.E."/>
            <person name="Kuo A."/>
            <person name="Riley R."/>
            <person name="Clum A."/>
            <person name="Nolan M."/>
            <person name="Lipzen A."/>
            <person name="Salamov A."/>
            <person name="Henrissat B."/>
            <person name="Wiebenga A."/>
            <person name="De vries R.P."/>
            <person name="Grigoriev I.V."/>
            <person name="Mortensen U.H."/>
            <person name="Andersen M.R."/>
            <person name="Baker S.E."/>
        </authorList>
    </citation>
    <scope>NUCLEOTIDE SEQUENCE [LARGE SCALE GENOMIC DNA]</scope>
    <source>
        <strain evidence="9 10">CBS 139.54b</strain>
    </source>
</reference>
<comment type="catalytic activity">
    <reaction evidence="4">
        <text>an aldehyde + NAD(+) + H2O = a carboxylate + NADH + 2 H(+)</text>
        <dbReference type="Rhea" id="RHEA:16185"/>
        <dbReference type="ChEBI" id="CHEBI:15377"/>
        <dbReference type="ChEBI" id="CHEBI:15378"/>
        <dbReference type="ChEBI" id="CHEBI:17478"/>
        <dbReference type="ChEBI" id="CHEBI:29067"/>
        <dbReference type="ChEBI" id="CHEBI:57540"/>
        <dbReference type="ChEBI" id="CHEBI:57945"/>
        <dbReference type="EC" id="1.2.1.3"/>
    </reaction>
</comment>
<dbReference type="InterPro" id="IPR016162">
    <property type="entry name" value="Ald_DH_N"/>
</dbReference>
<dbReference type="EMBL" id="KZ852034">
    <property type="protein sequence ID" value="RDH38269.1"/>
    <property type="molecule type" value="Genomic_DNA"/>
</dbReference>
<dbReference type="InterPro" id="IPR016160">
    <property type="entry name" value="Ald_DH_CS_CYS"/>
</dbReference>
<evidence type="ECO:0000256" key="1">
    <source>
        <dbReference type="ARBA" id="ARBA00009986"/>
    </source>
</evidence>
<dbReference type="EC" id="1.2.1.3" evidence="3"/>
<dbReference type="CDD" id="cd01741">
    <property type="entry name" value="GATase1_1"/>
    <property type="match status" value="1"/>
</dbReference>
<evidence type="ECO:0000256" key="4">
    <source>
        <dbReference type="ARBA" id="ARBA00049194"/>
    </source>
</evidence>
<dbReference type="InterPro" id="IPR044992">
    <property type="entry name" value="ChyE-like"/>
</dbReference>
<feature type="active site" evidence="5">
    <location>
        <position position="450"/>
    </location>
</feature>
<evidence type="ECO:0000256" key="6">
    <source>
        <dbReference type="RuleBase" id="RU003345"/>
    </source>
</evidence>
<dbReference type="GO" id="GO:0004029">
    <property type="term" value="F:aldehyde dehydrogenase (NAD+) activity"/>
    <property type="evidence" value="ECO:0007669"/>
    <property type="project" value="UniProtKB-EC"/>
</dbReference>
<dbReference type="Pfam" id="PF00117">
    <property type="entry name" value="GATase"/>
    <property type="match status" value="1"/>
</dbReference>
<dbReference type="Pfam" id="PF00171">
    <property type="entry name" value="Aldedh"/>
    <property type="match status" value="1"/>
</dbReference>
<evidence type="ECO:0000259" key="7">
    <source>
        <dbReference type="Pfam" id="PF00117"/>
    </source>
</evidence>
<accession>A0A3F3QH46</accession>
<evidence type="ECO:0000259" key="8">
    <source>
        <dbReference type="Pfam" id="PF00171"/>
    </source>
</evidence>
<evidence type="ECO:0000256" key="2">
    <source>
        <dbReference type="ARBA" id="ARBA00023002"/>
    </source>
</evidence>
<dbReference type="Proteomes" id="UP000253729">
    <property type="component" value="Unassembled WGS sequence"/>
</dbReference>
<dbReference type="Gene3D" id="3.40.605.10">
    <property type="entry name" value="Aldehyde Dehydrogenase, Chain A, domain 1"/>
    <property type="match status" value="1"/>
</dbReference>
<dbReference type="Gene3D" id="3.40.309.10">
    <property type="entry name" value="Aldehyde Dehydrogenase, Chain A, domain 2"/>
    <property type="match status" value="1"/>
</dbReference>
<comment type="similarity">
    <text evidence="1 6">Belongs to the aldehyde dehydrogenase family.</text>
</comment>
<dbReference type="RefSeq" id="XP_026631291.1">
    <property type="nucleotide sequence ID" value="XM_026768675.1"/>
</dbReference>
<evidence type="ECO:0000313" key="9">
    <source>
        <dbReference type="EMBL" id="RDH38269.1"/>
    </source>
</evidence>
<dbReference type="InterPro" id="IPR015590">
    <property type="entry name" value="Aldehyde_DH_dom"/>
</dbReference>
<organism evidence="9 10">
    <name type="scientific">Aspergillus welwitschiae</name>
    <dbReference type="NCBI Taxonomy" id="1341132"/>
    <lineage>
        <taxon>Eukaryota</taxon>
        <taxon>Fungi</taxon>
        <taxon>Dikarya</taxon>
        <taxon>Ascomycota</taxon>
        <taxon>Pezizomycotina</taxon>
        <taxon>Eurotiomycetes</taxon>
        <taxon>Eurotiomycetidae</taxon>
        <taxon>Eurotiales</taxon>
        <taxon>Aspergillaceae</taxon>
        <taxon>Aspergillus</taxon>
        <taxon>Aspergillus subgen. Circumdati</taxon>
    </lineage>
</organism>
<dbReference type="PROSITE" id="PS00687">
    <property type="entry name" value="ALDEHYDE_DEHYDR_GLU"/>
    <property type="match status" value="1"/>
</dbReference>
<evidence type="ECO:0000256" key="5">
    <source>
        <dbReference type="PROSITE-ProRule" id="PRU10007"/>
    </source>
</evidence>
<dbReference type="PANTHER" id="PTHR11699">
    <property type="entry name" value="ALDEHYDE DEHYDROGENASE-RELATED"/>
    <property type="match status" value="1"/>
</dbReference>
<dbReference type="SUPFAM" id="SSF53720">
    <property type="entry name" value="ALDH-like"/>
    <property type="match status" value="1"/>
</dbReference>
<feature type="domain" description="Aldehyde dehydrogenase" evidence="8">
    <location>
        <begin position="229"/>
        <end position="676"/>
    </location>
</feature>
<sequence length="684" mass="75322">MSQSLRIAILECDTPIDPIKAKYGPYGDIFESHLKEGLTRINANVSLQLSKINVVQPFAEYPKPEDFDAVLLTGSKHDSYKDVSWILTLTRFVQDCYHIYQKPVIGICFGHQIIARALGARVGPNVSGWEVAVESVDLTSAGKRLLGRDTLAIHMMHRDIVYEVPPGCVNLGATLICGIQGLYVPKRILCVQGHPEYNEFMVSELLKLRRGMLGEVVYEDGMARVGREHDGLVIFEHPGLSLEEARQIAQASQDAFRTYKQTTLAQRKEIVLKALDLIAANKDTLAEELTTQMGRPIAFSAKEIETFRKRGDHILSIAEESLKSLPGTPENGFRRFLKKEPVGPTLIITAWNFPYLVTINALVPALLAGNTVLLRPSPQTPIFGERLLTYFTQAGLPPNVLQLVHVGSPDVLDQIVQLPQIQLISFTGSTTGGFRIREAVARRIVSVNLELGGNDPAYVRPDADIPYVAAQLVDGAVFNSGQSCCAVERVYVHADVHDKFVEEVQKELATYKLGSPHDKSTTTGPVISQASLKNIQSHIDDALSKGAVNATPKNPTFENTPAEGNYQVPTVLTNVTHDMVVMREETFGPVMPIMKVSSDDEAVALMNDSDFGLTASVWTKDIAKGEELIEQLDAGTVYINRCDYPSPDLAWIGWKNSGLGCTLGPEGFNAFYKLKSFHIKEQQA</sequence>
<dbReference type="InterPro" id="IPR016161">
    <property type="entry name" value="Ald_DH/histidinol_DH"/>
</dbReference>
<dbReference type="AlphaFoldDB" id="A0A3F3QH46"/>
<dbReference type="InterPro" id="IPR029062">
    <property type="entry name" value="Class_I_gatase-like"/>
</dbReference>
<dbReference type="SUPFAM" id="SSF52317">
    <property type="entry name" value="Class I glutamine amidotransferase-like"/>
    <property type="match status" value="1"/>
</dbReference>
<dbReference type="PROSITE" id="PS51273">
    <property type="entry name" value="GATASE_TYPE_1"/>
    <property type="match status" value="1"/>
</dbReference>
<dbReference type="Gene3D" id="3.40.50.880">
    <property type="match status" value="1"/>
</dbReference>
<dbReference type="FunFam" id="3.40.309.10:FF:000009">
    <property type="entry name" value="Aldehyde dehydrogenase A"/>
    <property type="match status" value="1"/>
</dbReference>
<evidence type="ECO:0000256" key="3">
    <source>
        <dbReference type="ARBA" id="ARBA00024226"/>
    </source>
</evidence>
<dbReference type="CDD" id="cd07102">
    <property type="entry name" value="ALDH_EDX86601"/>
    <property type="match status" value="1"/>
</dbReference>
<dbReference type="InterPro" id="IPR029510">
    <property type="entry name" value="Ald_DH_CS_GLU"/>
</dbReference>